<evidence type="ECO:0000313" key="1">
    <source>
        <dbReference type="EMBL" id="MFC6713614.1"/>
    </source>
</evidence>
<gene>
    <name evidence="1" type="ORF">ACFQBT_07105</name>
</gene>
<accession>A0ABW2ASH1</accession>
<dbReference type="Proteomes" id="UP001596356">
    <property type="component" value="Unassembled WGS sequence"/>
</dbReference>
<keyword evidence="2" id="KW-1185">Reference proteome</keyword>
<dbReference type="RefSeq" id="WP_377821510.1">
    <property type="nucleotide sequence ID" value="NZ_JBHSWJ010000002.1"/>
</dbReference>
<comment type="caution">
    <text evidence="1">The sequence shown here is derived from an EMBL/GenBank/DDBJ whole genome shotgun (WGS) entry which is preliminary data.</text>
</comment>
<proteinExistence type="predicted"/>
<protein>
    <submittedName>
        <fullName evidence="1">Uncharacterized protein</fullName>
    </submittedName>
</protein>
<evidence type="ECO:0000313" key="2">
    <source>
        <dbReference type="Proteomes" id="UP001596356"/>
    </source>
</evidence>
<name>A0ABW2ASH1_9MICO</name>
<sequence>MATLLRSAELTGTLQLLDLSEPAAARLLEIDLPRLRRILCGDERLPDDLHEVVEAISRFTDAVVAGMAGQQQVTVYADDRAFIRALPRYAGYTAAWHRTAAARAAVRNPDLHIVYA</sequence>
<reference evidence="2" key="1">
    <citation type="journal article" date="2019" name="Int. J. Syst. Evol. Microbiol.">
        <title>The Global Catalogue of Microorganisms (GCM) 10K type strain sequencing project: providing services to taxonomists for standard genome sequencing and annotation.</title>
        <authorList>
            <consortium name="The Broad Institute Genomics Platform"/>
            <consortium name="The Broad Institute Genome Sequencing Center for Infectious Disease"/>
            <person name="Wu L."/>
            <person name="Ma J."/>
        </authorList>
    </citation>
    <scope>NUCLEOTIDE SEQUENCE [LARGE SCALE GENOMIC DNA]</scope>
    <source>
        <strain evidence="2">NBRC 106593</strain>
    </source>
</reference>
<dbReference type="EMBL" id="JBHSWJ010000002">
    <property type="protein sequence ID" value="MFC6713614.1"/>
    <property type="molecule type" value="Genomic_DNA"/>
</dbReference>
<organism evidence="1 2">
    <name type="scientific">Branchiibius cervicis</name>
    <dbReference type="NCBI Taxonomy" id="908252"/>
    <lineage>
        <taxon>Bacteria</taxon>
        <taxon>Bacillati</taxon>
        <taxon>Actinomycetota</taxon>
        <taxon>Actinomycetes</taxon>
        <taxon>Micrococcales</taxon>
        <taxon>Dermacoccaceae</taxon>
        <taxon>Branchiibius</taxon>
    </lineage>
</organism>